<evidence type="ECO:0000313" key="2">
    <source>
        <dbReference type="EMBL" id="KAJ1086632.1"/>
    </source>
</evidence>
<dbReference type="AlphaFoldDB" id="A0AAV7L6H7"/>
<feature type="region of interest" description="Disordered" evidence="1">
    <location>
        <begin position="52"/>
        <end position="76"/>
    </location>
</feature>
<proteinExistence type="predicted"/>
<evidence type="ECO:0000256" key="1">
    <source>
        <dbReference type="SAM" id="MobiDB-lite"/>
    </source>
</evidence>
<feature type="region of interest" description="Disordered" evidence="1">
    <location>
        <begin position="19"/>
        <end position="40"/>
    </location>
</feature>
<protein>
    <submittedName>
        <fullName evidence="2">Uncharacterized protein</fullName>
    </submittedName>
</protein>
<dbReference type="Proteomes" id="UP001066276">
    <property type="component" value="Chromosome 12"/>
</dbReference>
<gene>
    <name evidence="2" type="ORF">NDU88_006748</name>
</gene>
<name>A0AAV7L6H7_PLEWA</name>
<dbReference type="EMBL" id="JANPWB010000016">
    <property type="protein sequence ID" value="KAJ1086632.1"/>
    <property type="molecule type" value="Genomic_DNA"/>
</dbReference>
<organism evidence="2 3">
    <name type="scientific">Pleurodeles waltl</name>
    <name type="common">Iberian ribbed newt</name>
    <dbReference type="NCBI Taxonomy" id="8319"/>
    <lineage>
        <taxon>Eukaryota</taxon>
        <taxon>Metazoa</taxon>
        <taxon>Chordata</taxon>
        <taxon>Craniata</taxon>
        <taxon>Vertebrata</taxon>
        <taxon>Euteleostomi</taxon>
        <taxon>Amphibia</taxon>
        <taxon>Batrachia</taxon>
        <taxon>Caudata</taxon>
        <taxon>Salamandroidea</taxon>
        <taxon>Salamandridae</taxon>
        <taxon>Pleurodelinae</taxon>
        <taxon>Pleurodeles</taxon>
    </lineage>
</organism>
<sequence>MQRDKMAACRDVITLSENDRGVERQPSPVTKREEQVAEKATGVRTNLEIQDQVRGGGEPGLKGDPGEGWQRRRGAW</sequence>
<comment type="caution">
    <text evidence="2">The sequence shown here is derived from an EMBL/GenBank/DDBJ whole genome shotgun (WGS) entry which is preliminary data.</text>
</comment>
<accession>A0AAV7L6H7</accession>
<keyword evidence="3" id="KW-1185">Reference proteome</keyword>
<reference evidence="2" key="1">
    <citation type="journal article" date="2022" name="bioRxiv">
        <title>Sequencing and chromosome-scale assembly of the giantPleurodeles waltlgenome.</title>
        <authorList>
            <person name="Brown T."/>
            <person name="Elewa A."/>
            <person name="Iarovenko S."/>
            <person name="Subramanian E."/>
            <person name="Araus A.J."/>
            <person name="Petzold A."/>
            <person name="Susuki M."/>
            <person name="Suzuki K.-i.T."/>
            <person name="Hayashi T."/>
            <person name="Toyoda A."/>
            <person name="Oliveira C."/>
            <person name="Osipova E."/>
            <person name="Leigh N.D."/>
            <person name="Simon A."/>
            <person name="Yun M.H."/>
        </authorList>
    </citation>
    <scope>NUCLEOTIDE SEQUENCE</scope>
    <source>
        <strain evidence="2">20211129_DDA</strain>
        <tissue evidence="2">Liver</tissue>
    </source>
</reference>
<evidence type="ECO:0000313" key="3">
    <source>
        <dbReference type="Proteomes" id="UP001066276"/>
    </source>
</evidence>